<comment type="caution">
    <text evidence="2">The sequence shown here is derived from an EMBL/GenBank/DDBJ whole genome shotgun (WGS) entry which is preliminary data.</text>
</comment>
<dbReference type="STRING" id="49451.A0A1J6I811"/>
<sequence>FILVRFHHGGTFTNPPDTKYVTNIEVNIFSIDQDHFSLFKFCYYTWGLGYHTIGVFYVFNPNTKEFVLMENGKQLYNIGCHCTDGELNVYVLHVIDEVVEIVVPAGYLCGLEITQDSS</sequence>
<accession>A0A1J6I811</accession>
<dbReference type="InterPro" id="IPR058594">
    <property type="entry name" value="PB1-like_dom_pln"/>
</dbReference>
<keyword evidence="3" id="KW-1185">Reference proteome</keyword>
<reference evidence="2" key="1">
    <citation type="submission" date="2016-11" db="EMBL/GenBank/DDBJ databases">
        <title>The genome of Nicotiana attenuata.</title>
        <authorList>
            <person name="Xu S."/>
            <person name="Brockmoeller T."/>
            <person name="Gaquerel E."/>
            <person name="Navarro A."/>
            <person name="Kuhl H."/>
            <person name="Gase K."/>
            <person name="Ling Z."/>
            <person name="Zhou W."/>
            <person name="Kreitzer C."/>
            <person name="Stanke M."/>
            <person name="Tang H."/>
            <person name="Lyons E."/>
            <person name="Pandey P."/>
            <person name="Pandey S.P."/>
            <person name="Timmermann B."/>
            <person name="Baldwin I.T."/>
        </authorList>
    </citation>
    <scope>NUCLEOTIDE SEQUENCE [LARGE SCALE GENOMIC DNA]</scope>
    <source>
        <strain evidence="2">UT</strain>
    </source>
</reference>
<proteinExistence type="predicted"/>
<evidence type="ECO:0000259" key="1">
    <source>
        <dbReference type="Pfam" id="PF26130"/>
    </source>
</evidence>
<evidence type="ECO:0000313" key="3">
    <source>
        <dbReference type="Proteomes" id="UP000187609"/>
    </source>
</evidence>
<evidence type="ECO:0000313" key="2">
    <source>
        <dbReference type="EMBL" id="OIS96687.1"/>
    </source>
</evidence>
<gene>
    <name evidence="2" type="ORF">A4A49_60543</name>
</gene>
<dbReference type="Proteomes" id="UP000187609">
    <property type="component" value="Unassembled WGS sequence"/>
</dbReference>
<feature type="non-terminal residue" evidence="2">
    <location>
        <position position="1"/>
    </location>
</feature>
<name>A0A1J6I811_NICAT</name>
<protein>
    <recommendedName>
        <fullName evidence="1">PB1-like domain-containing protein</fullName>
    </recommendedName>
</protein>
<feature type="non-terminal residue" evidence="2">
    <location>
        <position position="118"/>
    </location>
</feature>
<dbReference type="EMBL" id="MJEQ01037193">
    <property type="protein sequence ID" value="OIS96687.1"/>
    <property type="molecule type" value="Genomic_DNA"/>
</dbReference>
<dbReference type="AlphaFoldDB" id="A0A1J6I811"/>
<feature type="domain" description="PB1-like" evidence="1">
    <location>
        <begin position="3"/>
        <end position="84"/>
    </location>
</feature>
<dbReference type="Pfam" id="PF26130">
    <property type="entry name" value="PB1-like"/>
    <property type="match status" value="1"/>
</dbReference>
<dbReference type="Gramene" id="OIS96687">
    <property type="protein sequence ID" value="OIS96687"/>
    <property type="gene ID" value="A4A49_60543"/>
</dbReference>
<organism evidence="2 3">
    <name type="scientific">Nicotiana attenuata</name>
    <name type="common">Coyote tobacco</name>
    <dbReference type="NCBI Taxonomy" id="49451"/>
    <lineage>
        <taxon>Eukaryota</taxon>
        <taxon>Viridiplantae</taxon>
        <taxon>Streptophyta</taxon>
        <taxon>Embryophyta</taxon>
        <taxon>Tracheophyta</taxon>
        <taxon>Spermatophyta</taxon>
        <taxon>Magnoliopsida</taxon>
        <taxon>eudicotyledons</taxon>
        <taxon>Gunneridae</taxon>
        <taxon>Pentapetalae</taxon>
        <taxon>asterids</taxon>
        <taxon>lamiids</taxon>
        <taxon>Solanales</taxon>
        <taxon>Solanaceae</taxon>
        <taxon>Nicotianoideae</taxon>
        <taxon>Nicotianeae</taxon>
        <taxon>Nicotiana</taxon>
    </lineage>
</organism>